<organism evidence="3 4">
    <name type="scientific">Streptococcus equi subsp. ruminatorum</name>
    <dbReference type="NCBI Taxonomy" id="254358"/>
    <lineage>
        <taxon>Bacteria</taxon>
        <taxon>Bacillati</taxon>
        <taxon>Bacillota</taxon>
        <taxon>Bacilli</taxon>
        <taxon>Lactobacillales</taxon>
        <taxon>Streptococcaceae</taxon>
        <taxon>Streptococcus</taxon>
    </lineage>
</organism>
<gene>
    <name evidence="3" type="ORF">G5B50_05105</name>
</gene>
<evidence type="ECO:0000256" key="1">
    <source>
        <dbReference type="SAM" id="Coils"/>
    </source>
</evidence>
<dbReference type="EMBL" id="JAAKFZ010000010">
    <property type="protein sequence ID" value="NGL84149.1"/>
    <property type="molecule type" value="Genomic_DNA"/>
</dbReference>
<accession>A0A6M1KN55</accession>
<comment type="caution">
    <text evidence="3">The sequence shown here is derived from an EMBL/GenBank/DDBJ whole genome shotgun (WGS) entry which is preliminary data.</text>
</comment>
<dbReference type="Pfam" id="PF06810">
    <property type="entry name" value="Phage_scaffold"/>
    <property type="match status" value="1"/>
</dbReference>
<keyword evidence="1" id="KW-0175">Coiled coil</keyword>
<dbReference type="RefSeq" id="WP_164336019.1">
    <property type="nucleotide sequence ID" value="NZ_JAAKFZ010000010.1"/>
</dbReference>
<protein>
    <recommendedName>
        <fullName evidence="5">Phage minor structural protein GP20</fullName>
    </recommendedName>
</protein>
<dbReference type="AlphaFoldDB" id="A0A6M1KN55"/>
<evidence type="ECO:0008006" key="5">
    <source>
        <dbReference type="Google" id="ProtNLM"/>
    </source>
</evidence>
<evidence type="ECO:0000313" key="3">
    <source>
        <dbReference type="EMBL" id="NGL84149.1"/>
    </source>
</evidence>
<dbReference type="Proteomes" id="UP000479499">
    <property type="component" value="Unassembled WGS sequence"/>
</dbReference>
<name>A0A6M1KN55_9STRE</name>
<evidence type="ECO:0000313" key="4">
    <source>
        <dbReference type="Proteomes" id="UP000479499"/>
    </source>
</evidence>
<feature type="region of interest" description="Disordered" evidence="2">
    <location>
        <begin position="138"/>
        <end position="171"/>
    </location>
</feature>
<feature type="coiled-coil region" evidence="1">
    <location>
        <begin position="27"/>
        <end position="85"/>
    </location>
</feature>
<dbReference type="InterPro" id="IPR009636">
    <property type="entry name" value="SCAF"/>
</dbReference>
<reference evidence="3 4" key="1">
    <citation type="submission" date="2020-02" db="EMBL/GenBank/DDBJ databases">
        <title>M-like protein SrM is not crucial to the virulence of a novel isolate of Streptococcus equi subsp. ruminatorum from Macaca mulatta.</title>
        <authorList>
            <person name="Guo G."/>
            <person name="Cheng L."/>
            <person name="Zhang W."/>
        </authorList>
    </citation>
    <scope>NUCLEOTIDE SEQUENCE [LARGE SCALE GENOMIC DNA]</scope>
    <source>
        <strain evidence="3 4">FJ1804</strain>
    </source>
</reference>
<evidence type="ECO:0000256" key="2">
    <source>
        <dbReference type="SAM" id="MobiDB-lite"/>
    </source>
</evidence>
<proteinExistence type="predicted"/>
<sequence>MKREFLARLELSDEVIDQIMAEHGKTVQGLQTKLDEYDSKLEQANSTLNTLKKNNKDNEELQNELKTYKDRVNKLEAAAVETAKKQSIKDALSAAKATDVDYLMYKLGDIEIDDSGALKEIDNKIKDLQANYPNFFESNQKQSEDNPGGYRSLGGADIGNGRTPHRYTEAELNNMTPSEINENWDAIKASMQ</sequence>